<gene>
    <name evidence="2" type="ORF">H6H03_25800</name>
</gene>
<accession>A0ABR8KEW0</accession>
<evidence type="ECO:0000313" key="3">
    <source>
        <dbReference type="Proteomes" id="UP000637383"/>
    </source>
</evidence>
<dbReference type="RefSeq" id="WP_190957849.1">
    <property type="nucleotide sequence ID" value="NZ_JACJTU010000029.1"/>
</dbReference>
<reference evidence="2 3" key="1">
    <citation type="journal article" date="2020" name="ISME J.">
        <title>Comparative genomics reveals insights into cyanobacterial evolution and habitat adaptation.</title>
        <authorList>
            <person name="Chen M.Y."/>
            <person name="Teng W.K."/>
            <person name="Zhao L."/>
            <person name="Hu C.X."/>
            <person name="Zhou Y.K."/>
            <person name="Han B.P."/>
            <person name="Song L.R."/>
            <person name="Shu W.S."/>
        </authorList>
    </citation>
    <scope>NUCLEOTIDE SEQUENCE [LARGE SCALE GENOMIC DNA]</scope>
    <source>
        <strain evidence="2 3">FACHB-159</strain>
    </source>
</reference>
<name>A0ABR8KEW0_9NOSO</name>
<protein>
    <submittedName>
        <fullName evidence="2">WYL domain-containing protein</fullName>
    </submittedName>
</protein>
<dbReference type="EMBL" id="JACJTU010000029">
    <property type="protein sequence ID" value="MBD2737259.1"/>
    <property type="molecule type" value="Genomic_DNA"/>
</dbReference>
<dbReference type="InterPro" id="IPR057727">
    <property type="entry name" value="WCX_dom"/>
</dbReference>
<dbReference type="Proteomes" id="UP000637383">
    <property type="component" value="Unassembled WGS sequence"/>
</dbReference>
<proteinExistence type="predicted"/>
<keyword evidence="3" id="KW-1185">Reference proteome</keyword>
<evidence type="ECO:0000313" key="2">
    <source>
        <dbReference type="EMBL" id="MBD2737259.1"/>
    </source>
</evidence>
<organism evidence="2 3">
    <name type="scientific">Nostoc paludosum FACHB-159</name>
    <dbReference type="NCBI Taxonomy" id="2692908"/>
    <lineage>
        <taxon>Bacteria</taxon>
        <taxon>Bacillati</taxon>
        <taxon>Cyanobacteriota</taxon>
        <taxon>Cyanophyceae</taxon>
        <taxon>Nostocales</taxon>
        <taxon>Nostocaceae</taxon>
        <taxon>Nostoc</taxon>
    </lineage>
</organism>
<evidence type="ECO:0000259" key="1">
    <source>
        <dbReference type="Pfam" id="PF25583"/>
    </source>
</evidence>
<dbReference type="Pfam" id="PF25583">
    <property type="entry name" value="WCX"/>
    <property type="match status" value="1"/>
</dbReference>
<sequence>MNPDVETLQCNVSSFQAIFTKWTLDDFDLLRWIVEFGGDVKVIQPQELVQNVEKIGQTNYES</sequence>
<comment type="caution">
    <text evidence="2">The sequence shown here is derived from an EMBL/GenBank/DDBJ whole genome shotgun (WGS) entry which is preliminary data.</text>
</comment>
<feature type="domain" description="WCX" evidence="1">
    <location>
        <begin position="25"/>
        <end position="55"/>
    </location>
</feature>